<name>A0A3A8Q7N8_9BACT</name>
<dbReference type="SUPFAM" id="SSF160631">
    <property type="entry name" value="SMI1/KNR4-like"/>
    <property type="match status" value="1"/>
</dbReference>
<protein>
    <recommendedName>
        <fullName evidence="3">SMI1/KNR4 family protein</fullName>
    </recommendedName>
</protein>
<accession>A0A3A8Q7N8</accession>
<evidence type="ECO:0000313" key="1">
    <source>
        <dbReference type="EMBL" id="RKH64686.1"/>
    </source>
</evidence>
<sequence length="257" mass="28150">MDWPLLIEFVRQRDPAFLVQLKGVPDAAIAALAADRGAVLPASYVEFLRRMGSHSNGWAPFGATCEHHFAAIVERLDEHDEDAPPSDRFFPVAIETDESLVALYDHYLDLQRVEGDDAPLVMLEAGVPYQVQTPVETHETFNERVTHGLFHRFQLRHCAERDVVALGGTRRAGEGRAGLQQVLVLLQRAGFEPALPPLGRVACLRAGSLSVLARVNEDYELLTLLLGGDNRLALKALADQLLAGLPGARRPAGPREG</sequence>
<dbReference type="AlphaFoldDB" id="A0A3A8Q7N8"/>
<evidence type="ECO:0008006" key="3">
    <source>
        <dbReference type="Google" id="ProtNLM"/>
    </source>
</evidence>
<gene>
    <name evidence="1" type="ORF">D7V93_07085</name>
</gene>
<keyword evidence="2" id="KW-1185">Reference proteome</keyword>
<comment type="caution">
    <text evidence="1">The sequence shown here is derived from an EMBL/GenBank/DDBJ whole genome shotgun (WGS) entry which is preliminary data.</text>
</comment>
<dbReference type="EMBL" id="RAWB01000047">
    <property type="protein sequence ID" value="RKH64686.1"/>
    <property type="molecule type" value="Genomic_DNA"/>
</dbReference>
<dbReference type="InterPro" id="IPR037883">
    <property type="entry name" value="Knr4/Smi1-like_sf"/>
</dbReference>
<proteinExistence type="predicted"/>
<dbReference type="Proteomes" id="UP000272888">
    <property type="component" value="Unassembled WGS sequence"/>
</dbReference>
<evidence type="ECO:0000313" key="2">
    <source>
        <dbReference type="Proteomes" id="UP000272888"/>
    </source>
</evidence>
<organism evidence="1 2">
    <name type="scientific">Corallococcus llansteffanensis</name>
    <dbReference type="NCBI Taxonomy" id="2316731"/>
    <lineage>
        <taxon>Bacteria</taxon>
        <taxon>Pseudomonadati</taxon>
        <taxon>Myxococcota</taxon>
        <taxon>Myxococcia</taxon>
        <taxon>Myxococcales</taxon>
        <taxon>Cystobacterineae</taxon>
        <taxon>Myxococcaceae</taxon>
        <taxon>Corallococcus</taxon>
    </lineage>
</organism>
<dbReference type="RefSeq" id="WP_120642647.1">
    <property type="nucleotide sequence ID" value="NZ_RAWB01000047.1"/>
</dbReference>
<reference evidence="2" key="1">
    <citation type="submission" date="2018-09" db="EMBL/GenBank/DDBJ databases">
        <authorList>
            <person name="Livingstone P.G."/>
            <person name="Whitworth D.E."/>
        </authorList>
    </citation>
    <scope>NUCLEOTIDE SEQUENCE [LARGE SCALE GENOMIC DNA]</scope>
    <source>
        <strain evidence="2">CA051B</strain>
    </source>
</reference>